<organism evidence="3 4">
    <name type="scientific">Riccia sorocarpa</name>
    <dbReference type="NCBI Taxonomy" id="122646"/>
    <lineage>
        <taxon>Eukaryota</taxon>
        <taxon>Viridiplantae</taxon>
        <taxon>Streptophyta</taxon>
        <taxon>Embryophyta</taxon>
        <taxon>Marchantiophyta</taxon>
        <taxon>Marchantiopsida</taxon>
        <taxon>Marchantiidae</taxon>
        <taxon>Marchantiales</taxon>
        <taxon>Ricciaceae</taxon>
        <taxon>Riccia</taxon>
    </lineage>
</organism>
<name>A0ABD3HLN5_9MARC</name>
<feature type="compositionally biased region" description="Polar residues" evidence="2">
    <location>
        <begin position="1"/>
        <end position="16"/>
    </location>
</feature>
<evidence type="ECO:0000313" key="3">
    <source>
        <dbReference type="EMBL" id="KAL3692447.1"/>
    </source>
</evidence>
<sequence>MEDRGSWQQQLRQMTPRSRCGSAASNELGPTSNELSPGNWKDEMKLKRERLQVCLIAEEKKTLRLLQQQREARNQELRELRRQQLELARLHCDKQRMCFFGWKPWLALMLLCRSLNEEVTVFSMKRAFRAWKVIVSSDEKEKSTCKKLLRLQADFFRSRWIQLNCFRAWTMFERAVSFYSWSLMRSCFSTWRKFGATGMAVHEAEVLKHTWSSWLHRVDEIKTAKLVKELENERLADTHARRVLQRNVLRSWQQEACRGKVEAGRIKRHAEAWVKIHSWLEELEQNKARSPSTARKLVRNKLNHQRVRDRIQEDNSNYTVQQVETVKL</sequence>
<evidence type="ECO:0000256" key="1">
    <source>
        <dbReference type="SAM" id="Coils"/>
    </source>
</evidence>
<accession>A0ABD3HLN5</accession>
<feature type="compositionally biased region" description="Polar residues" evidence="2">
    <location>
        <begin position="23"/>
        <end position="36"/>
    </location>
</feature>
<comment type="caution">
    <text evidence="3">The sequence shown here is derived from an EMBL/GenBank/DDBJ whole genome shotgun (WGS) entry which is preliminary data.</text>
</comment>
<dbReference type="Proteomes" id="UP001633002">
    <property type="component" value="Unassembled WGS sequence"/>
</dbReference>
<evidence type="ECO:0000313" key="4">
    <source>
        <dbReference type="Proteomes" id="UP001633002"/>
    </source>
</evidence>
<keyword evidence="4" id="KW-1185">Reference proteome</keyword>
<reference evidence="3 4" key="1">
    <citation type="submission" date="2024-09" db="EMBL/GenBank/DDBJ databases">
        <title>Chromosome-scale assembly of Riccia sorocarpa.</title>
        <authorList>
            <person name="Paukszto L."/>
        </authorList>
    </citation>
    <scope>NUCLEOTIDE SEQUENCE [LARGE SCALE GENOMIC DNA]</scope>
    <source>
        <strain evidence="3">LP-2024</strain>
        <tissue evidence="3">Aerial parts of the thallus</tissue>
    </source>
</reference>
<dbReference type="AlphaFoldDB" id="A0ABD3HLN5"/>
<gene>
    <name evidence="3" type="ORF">R1sor_006098</name>
</gene>
<proteinExistence type="predicted"/>
<evidence type="ECO:0000256" key="2">
    <source>
        <dbReference type="SAM" id="MobiDB-lite"/>
    </source>
</evidence>
<feature type="region of interest" description="Disordered" evidence="2">
    <location>
        <begin position="1"/>
        <end position="39"/>
    </location>
</feature>
<keyword evidence="1" id="KW-0175">Coiled coil</keyword>
<dbReference type="EMBL" id="JBJQOH010000003">
    <property type="protein sequence ID" value="KAL3692447.1"/>
    <property type="molecule type" value="Genomic_DNA"/>
</dbReference>
<feature type="coiled-coil region" evidence="1">
    <location>
        <begin position="56"/>
        <end position="86"/>
    </location>
</feature>
<protein>
    <submittedName>
        <fullName evidence="3">Uncharacterized protein</fullName>
    </submittedName>
</protein>